<evidence type="ECO:0000256" key="5">
    <source>
        <dbReference type="ARBA" id="ARBA00023136"/>
    </source>
</evidence>
<dbReference type="OrthoDB" id="5503441at2"/>
<evidence type="ECO:0000256" key="2">
    <source>
        <dbReference type="ARBA" id="ARBA00022475"/>
    </source>
</evidence>
<gene>
    <name evidence="8" type="ORF">CFX1CAM_0737</name>
</gene>
<feature type="transmembrane region" description="Helical" evidence="7">
    <location>
        <begin position="225"/>
        <end position="246"/>
    </location>
</feature>
<dbReference type="GO" id="GO:0005886">
    <property type="term" value="C:plasma membrane"/>
    <property type="evidence" value="ECO:0007669"/>
    <property type="project" value="UniProtKB-SubCell"/>
</dbReference>
<feature type="transmembrane region" description="Helical" evidence="7">
    <location>
        <begin position="252"/>
        <end position="272"/>
    </location>
</feature>
<evidence type="ECO:0000256" key="4">
    <source>
        <dbReference type="ARBA" id="ARBA00022989"/>
    </source>
</evidence>
<feature type="transmembrane region" description="Helical" evidence="7">
    <location>
        <begin position="310"/>
        <end position="330"/>
    </location>
</feature>
<dbReference type="RefSeq" id="WP_087861718.1">
    <property type="nucleotide sequence ID" value="NZ_LT859958.1"/>
</dbReference>
<feature type="transmembrane region" description="Helical" evidence="7">
    <location>
        <begin position="20"/>
        <end position="43"/>
    </location>
</feature>
<dbReference type="PANTHER" id="PTHR32196:SF15">
    <property type="entry name" value="SUGAR ABC TRANSPORTER PERMEASE PROTEIN"/>
    <property type="match status" value="1"/>
</dbReference>
<keyword evidence="3 7" id="KW-0812">Transmembrane</keyword>
<organism evidence="8 9">
    <name type="scientific">Candidatus Brevifilum fermentans</name>
    <dbReference type="NCBI Taxonomy" id="1986204"/>
    <lineage>
        <taxon>Bacteria</taxon>
        <taxon>Bacillati</taxon>
        <taxon>Chloroflexota</taxon>
        <taxon>Anaerolineae</taxon>
        <taxon>Anaerolineales</taxon>
        <taxon>Anaerolineaceae</taxon>
        <taxon>Candidatus Brevifilum</taxon>
    </lineage>
</organism>
<feature type="transmembrane region" description="Helical" evidence="7">
    <location>
        <begin position="451"/>
        <end position="470"/>
    </location>
</feature>
<dbReference type="InterPro" id="IPR001851">
    <property type="entry name" value="ABC_transp_permease"/>
</dbReference>
<dbReference type="GO" id="GO:0022857">
    <property type="term" value="F:transmembrane transporter activity"/>
    <property type="evidence" value="ECO:0007669"/>
    <property type="project" value="InterPro"/>
</dbReference>
<evidence type="ECO:0000256" key="6">
    <source>
        <dbReference type="SAM" id="MobiDB-lite"/>
    </source>
</evidence>
<evidence type="ECO:0000313" key="8">
    <source>
        <dbReference type="EMBL" id="SMX53802.1"/>
    </source>
</evidence>
<feature type="transmembrane region" description="Helical" evidence="7">
    <location>
        <begin position="365"/>
        <end position="383"/>
    </location>
</feature>
<keyword evidence="5 7" id="KW-0472">Membrane</keyword>
<feature type="transmembrane region" description="Helical" evidence="7">
    <location>
        <begin position="55"/>
        <end position="87"/>
    </location>
</feature>
<evidence type="ECO:0000256" key="3">
    <source>
        <dbReference type="ARBA" id="ARBA00022692"/>
    </source>
</evidence>
<feature type="transmembrane region" description="Helical" evidence="7">
    <location>
        <begin position="130"/>
        <end position="155"/>
    </location>
</feature>
<comment type="subcellular location">
    <subcellularLocation>
        <location evidence="1">Cell membrane</location>
        <topology evidence="1">Multi-pass membrane protein</topology>
    </subcellularLocation>
</comment>
<feature type="transmembrane region" description="Helical" evidence="7">
    <location>
        <begin position="284"/>
        <end position="304"/>
    </location>
</feature>
<feature type="region of interest" description="Disordered" evidence="6">
    <location>
        <begin position="480"/>
        <end position="500"/>
    </location>
</feature>
<keyword evidence="9" id="KW-1185">Reference proteome</keyword>
<dbReference type="PANTHER" id="PTHR32196">
    <property type="entry name" value="ABC TRANSPORTER PERMEASE PROTEIN YPHD-RELATED-RELATED"/>
    <property type="match status" value="1"/>
</dbReference>
<feature type="transmembrane region" description="Helical" evidence="7">
    <location>
        <begin position="192"/>
        <end position="213"/>
    </location>
</feature>
<protein>
    <submittedName>
        <fullName evidence="8">Inner-membrane translocator</fullName>
    </submittedName>
</protein>
<dbReference type="KEGG" id="abat:CFX1CAM_0737"/>
<proteinExistence type="predicted"/>
<feature type="transmembrane region" description="Helical" evidence="7">
    <location>
        <begin position="93"/>
        <end position="118"/>
    </location>
</feature>
<dbReference type="Pfam" id="PF02653">
    <property type="entry name" value="BPD_transp_2"/>
    <property type="match status" value="1"/>
</dbReference>
<dbReference type="EMBL" id="LT859958">
    <property type="protein sequence ID" value="SMX53802.1"/>
    <property type="molecule type" value="Genomic_DNA"/>
</dbReference>
<feature type="transmembrane region" description="Helical" evidence="7">
    <location>
        <begin position="421"/>
        <end position="439"/>
    </location>
</feature>
<name>A0A1Y6K284_9CHLR</name>
<evidence type="ECO:0000256" key="1">
    <source>
        <dbReference type="ARBA" id="ARBA00004651"/>
    </source>
</evidence>
<evidence type="ECO:0000313" key="9">
    <source>
        <dbReference type="Proteomes" id="UP000195514"/>
    </source>
</evidence>
<reference evidence="9" key="1">
    <citation type="submission" date="2017-05" db="EMBL/GenBank/DDBJ databases">
        <authorList>
            <person name="Kirkegaard R."/>
            <person name="Mcilroy J S."/>
        </authorList>
    </citation>
    <scope>NUCLEOTIDE SEQUENCE [LARGE SCALE GENOMIC DNA]</scope>
</reference>
<dbReference type="Proteomes" id="UP000195514">
    <property type="component" value="Chromosome I"/>
</dbReference>
<keyword evidence="4 7" id="KW-1133">Transmembrane helix</keyword>
<dbReference type="AlphaFoldDB" id="A0A1Y6K284"/>
<accession>A0A1Y6K284</accession>
<feature type="transmembrane region" description="Helical" evidence="7">
    <location>
        <begin position="389"/>
        <end position="409"/>
    </location>
</feature>
<evidence type="ECO:0000256" key="7">
    <source>
        <dbReference type="SAM" id="Phobius"/>
    </source>
</evidence>
<keyword evidence="2" id="KW-1003">Cell membrane</keyword>
<sequence>MTKIKTISKNIGSYLFENKVMIAFALVCLGAILLSGSPMTFIVDGVITRIGRNTFTVLALIIPVIAGLGLNFGMVIGAIAAQIALFWVVHWGIGGFGGMMLCVLIATPIAAFFGFLVGKLFNRMKGTEMIAGLILGFFADGLYQLLFLVLIGGVIPVDNPTLIISHGVGVKNTIDLAGTLKYSLDAIRMLDILTVVFYGILAITVVKVVLHFLKKYTLKRSDFFQFAVIAVLFGISYIPVIETFLFADRLELLSAVTIGLIVIAVLQLINIVRKKLILKEEEYSIRKPVLTIILCAALYAATYIPEIETILLTVKMPVLPFLLIGVLCLFNQKILDTRLGQNMRTTGQSQSVALASGINVNQTRVIAMIISTVLASWGQLIYLQNIGTFATYGAHLQIAQFAIAALLVGGASVQKATNKQAIIGVILFHTLFIVAPQAGKNLFDNAQIGEYFRVFVSYGVIALSLAMHAWKMVEKKTEEPPEELESLDVGQETPTEIKAV</sequence>